<keyword evidence="2" id="KW-1185">Reference proteome</keyword>
<reference evidence="1 2" key="1">
    <citation type="submission" date="2021-12" db="EMBL/GenBank/DDBJ databases">
        <title>Discovery of the Pendulisporaceae a myxobacterial family with distinct sporulation behavior and unique specialized metabolism.</title>
        <authorList>
            <person name="Garcia R."/>
            <person name="Popoff A."/>
            <person name="Bader C.D."/>
            <person name="Loehr J."/>
            <person name="Walesch S."/>
            <person name="Walt C."/>
            <person name="Boldt J."/>
            <person name="Bunk B."/>
            <person name="Haeckl F.J.F.P.J."/>
            <person name="Gunesch A.P."/>
            <person name="Birkelbach J."/>
            <person name="Nuebel U."/>
            <person name="Pietschmann T."/>
            <person name="Bach T."/>
            <person name="Mueller R."/>
        </authorList>
    </citation>
    <scope>NUCLEOTIDE SEQUENCE [LARGE SCALE GENOMIC DNA]</scope>
    <source>
        <strain evidence="1 2">MSr12523</strain>
    </source>
</reference>
<dbReference type="EMBL" id="CP089982">
    <property type="protein sequence ID" value="WXA94572.1"/>
    <property type="molecule type" value="Genomic_DNA"/>
</dbReference>
<evidence type="ECO:0000313" key="1">
    <source>
        <dbReference type="EMBL" id="WXA94572.1"/>
    </source>
</evidence>
<accession>A0ABZ2K7A6</accession>
<name>A0ABZ2K7A6_9BACT</name>
<gene>
    <name evidence="1" type="ORF">LZC95_50170</name>
</gene>
<organism evidence="1 2">
    <name type="scientific">Pendulispora brunnea</name>
    <dbReference type="NCBI Taxonomy" id="2905690"/>
    <lineage>
        <taxon>Bacteria</taxon>
        <taxon>Pseudomonadati</taxon>
        <taxon>Myxococcota</taxon>
        <taxon>Myxococcia</taxon>
        <taxon>Myxococcales</taxon>
        <taxon>Sorangiineae</taxon>
        <taxon>Pendulisporaceae</taxon>
        <taxon>Pendulispora</taxon>
    </lineage>
</organism>
<dbReference type="RefSeq" id="WP_394845182.1">
    <property type="nucleotide sequence ID" value="NZ_CP089982.1"/>
</dbReference>
<dbReference type="InterPro" id="IPR006522">
    <property type="entry name" value="Phage_virion_morphogenesis"/>
</dbReference>
<protein>
    <submittedName>
        <fullName evidence="1">Phage virion morphogenesis protein</fullName>
    </submittedName>
</protein>
<dbReference type="Pfam" id="PF05069">
    <property type="entry name" value="Phage_tail_S"/>
    <property type="match status" value="1"/>
</dbReference>
<sequence>MAALSGSFADLAKLGGRFRRIASGELLEEASRRLAAEAMTQLQLGFRKSRDPYGQAWKPLARRHGKPLLDTGRLRNSFTSVVTPTGFRIGTNVRYASYHQHGTKGRTKGSTRFQAVSKRGRFIAHGSKAASRGRSVRVRALNFRAGGGRIPQRMMLPEGKLGPIWARAFQRAARATVRKFK</sequence>
<dbReference type="Proteomes" id="UP001379533">
    <property type="component" value="Chromosome"/>
</dbReference>
<proteinExistence type="predicted"/>
<evidence type="ECO:0000313" key="2">
    <source>
        <dbReference type="Proteomes" id="UP001379533"/>
    </source>
</evidence>